<accession>A0A4Y6V834</accession>
<dbReference type="KEGG" id="ntn:D5366_05730"/>
<dbReference type="PANTHER" id="PTHR34219:SF9">
    <property type="entry name" value="IRON-REGULATED INNER MEMBRANE PROTEIN"/>
    <property type="match status" value="1"/>
</dbReference>
<feature type="transmembrane region" description="Helical" evidence="2">
    <location>
        <begin position="490"/>
        <end position="510"/>
    </location>
</feature>
<sequence length="557" mass="61450">MGCVMIRKPEIVALYRRLHSWVGILAGLFLFIGFYAGTLTQFEEPLRGWAMHHDGLPAPVEFNRLAELRDKALVEFPEAKSGFSLNFEPNSSDPSSMNWVLQRSRDHGPGLTVYAGLDQEGHVFVKERVQPQGPRFINMLHQRIGLPLNRAWGRPVMGIVAFLYAAALISGVVVMLPSVARAMFTMRLGQGARRAWFDLHTLLGVFSLPFHIMIAVTALGFAFVEPLGMAERALFIPASGGGAHGPQGQGPQAFQGFQGEQGQQGMREREGQGREHARGNREVRMAGNQTLLTPEELVLRLKHQAPQFRPTAIDYMPNKQGYRVMVVGPDATTVTRTARGGMVPVDPYTGHITSMKDLPYKQSDAFLAATAVGGFHFGRFGGWVGHITMALMSAVGCFLFYSGNALWLASRRRKDRAAGYLTDRLGTKILSILSSGVMFGCMAGVSAVLVAMLIMPNAEYYAVCEAVFYAVFFVCLAIAGVMGGERSIPWLMRIVAFITILVPVIDVWRYSHNEHYEYFGLSLDVTALLFSLWLVQVSYGRGATRLVRDPARGLKEA</sequence>
<evidence type="ECO:0000313" key="4">
    <source>
        <dbReference type="Proteomes" id="UP000317214"/>
    </source>
</evidence>
<dbReference type="Pfam" id="PF03929">
    <property type="entry name" value="PepSY_TM"/>
    <property type="match status" value="1"/>
</dbReference>
<feature type="transmembrane region" description="Helical" evidence="2">
    <location>
        <begin position="201"/>
        <end position="224"/>
    </location>
</feature>
<feature type="transmembrane region" description="Helical" evidence="2">
    <location>
        <begin position="429"/>
        <end position="454"/>
    </location>
</feature>
<evidence type="ECO:0000256" key="2">
    <source>
        <dbReference type="SAM" id="Phobius"/>
    </source>
</evidence>
<name>A0A4Y6V834_9PROT</name>
<keyword evidence="2" id="KW-0812">Transmembrane</keyword>
<dbReference type="OrthoDB" id="6307929at2"/>
<feature type="region of interest" description="Disordered" evidence="1">
    <location>
        <begin position="256"/>
        <end position="280"/>
    </location>
</feature>
<dbReference type="EMBL" id="CP032485">
    <property type="protein sequence ID" value="QDH24801.1"/>
    <property type="molecule type" value="Genomic_DNA"/>
</dbReference>
<evidence type="ECO:0000313" key="3">
    <source>
        <dbReference type="EMBL" id="QDH24801.1"/>
    </source>
</evidence>
<dbReference type="AlphaFoldDB" id="A0A4Y6V834"/>
<reference evidence="3 4" key="1">
    <citation type="submission" date="2018-09" db="EMBL/GenBank/DDBJ databases">
        <title>The complete genome sequence of Neokomagataea tanensis NBRC 106556(T).</title>
        <authorList>
            <person name="Chua K.-O."/>
            <person name="See-Too W.-S."/>
            <person name="Hong K.-W."/>
            <person name="Yin W.-F."/>
            <person name="Chan K.-G."/>
        </authorList>
    </citation>
    <scope>NUCLEOTIDE SEQUENCE [LARGE SCALE GENOMIC DNA]</scope>
    <source>
        <strain evidence="4">AH13 \ NBRC 106556</strain>
    </source>
</reference>
<dbReference type="InterPro" id="IPR005625">
    <property type="entry name" value="PepSY-ass_TM"/>
</dbReference>
<protein>
    <submittedName>
        <fullName evidence="3">PepSY domain-containing protein</fullName>
    </submittedName>
</protein>
<gene>
    <name evidence="3" type="ORF">D5366_05730</name>
</gene>
<feature type="transmembrane region" description="Helical" evidence="2">
    <location>
        <begin position="156"/>
        <end position="180"/>
    </location>
</feature>
<dbReference type="PANTHER" id="PTHR34219">
    <property type="entry name" value="IRON-REGULATED INNER MEMBRANE PROTEIN-RELATED"/>
    <property type="match status" value="1"/>
</dbReference>
<keyword evidence="4" id="KW-1185">Reference proteome</keyword>
<keyword evidence="2" id="KW-1133">Transmembrane helix</keyword>
<keyword evidence="2" id="KW-0472">Membrane</keyword>
<organism evidence="3 4">
    <name type="scientific">Neokomagataea tanensis</name>
    <dbReference type="NCBI Taxonomy" id="661191"/>
    <lineage>
        <taxon>Bacteria</taxon>
        <taxon>Pseudomonadati</taxon>
        <taxon>Pseudomonadota</taxon>
        <taxon>Alphaproteobacteria</taxon>
        <taxon>Acetobacterales</taxon>
        <taxon>Acetobacteraceae</taxon>
        <taxon>Neokomagataea</taxon>
    </lineage>
</organism>
<feature type="transmembrane region" description="Helical" evidence="2">
    <location>
        <begin position="516"/>
        <end position="535"/>
    </location>
</feature>
<feature type="transmembrane region" description="Helical" evidence="2">
    <location>
        <begin position="21"/>
        <end position="42"/>
    </location>
</feature>
<evidence type="ECO:0000256" key="1">
    <source>
        <dbReference type="SAM" id="MobiDB-lite"/>
    </source>
</evidence>
<feature type="compositionally biased region" description="Low complexity" evidence="1">
    <location>
        <begin position="256"/>
        <end position="265"/>
    </location>
</feature>
<feature type="transmembrane region" description="Helical" evidence="2">
    <location>
        <begin position="383"/>
        <end position="408"/>
    </location>
</feature>
<feature type="transmembrane region" description="Helical" evidence="2">
    <location>
        <begin position="460"/>
        <end position="483"/>
    </location>
</feature>
<proteinExistence type="predicted"/>
<dbReference type="Proteomes" id="UP000317214">
    <property type="component" value="Chromosome"/>
</dbReference>
<feature type="compositionally biased region" description="Basic and acidic residues" evidence="1">
    <location>
        <begin position="266"/>
        <end position="280"/>
    </location>
</feature>